<dbReference type="SUPFAM" id="SSF110395">
    <property type="entry name" value="CutC-like"/>
    <property type="match status" value="1"/>
</dbReference>
<gene>
    <name evidence="3" type="primary">cutC</name>
    <name evidence="5" type="ORF">I570_04492</name>
    <name evidence="4" type="ORF">OMU_04010</name>
</gene>
<dbReference type="Proteomes" id="UP000014107">
    <property type="component" value="Unassembled WGS sequence"/>
</dbReference>
<dbReference type="EMBL" id="AHYV01000043">
    <property type="protein sequence ID" value="EOT39738.1"/>
    <property type="molecule type" value="Genomic_DNA"/>
</dbReference>
<dbReference type="InterPro" id="IPR036822">
    <property type="entry name" value="CutC-like_dom_sf"/>
</dbReference>
<proteinExistence type="inferred from homology"/>
<evidence type="ECO:0000256" key="2">
    <source>
        <dbReference type="ARBA" id="ARBA00022490"/>
    </source>
</evidence>
<reference evidence="4 6" key="1">
    <citation type="submission" date="2013-03" db="EMBL/GenBank/DDBJ databases">
        <title>The Genome Sequence of Enterococcus avium ATCC_14025 (Illumina only assembly).</title>
        <authorList>
            <consortium name="The Broad Institute Genomics Platform"/>
            <consortium name="The Broad Institute Genome Sequencing Center for Infectious Disease"/>
            <person name="Earl A."/>
            <person name="Russ C."/>
            <person name="Gilmore M."/>
            <person name="Surin D."/>
            <person name="Walker B."/>
            <person name="Young S."/>
            <person name="Zeng Q."/>
            <person name="Gargeya S."/>
            <person name="Fitzgerald M."/>
            <person name="Haas B."/>
            <person name="Abouelleil A."/>
            <person name="Allen A.W."/>
            <person name="Alvarado L."/>
            <person name="Arachchi H.M."/>
            <person name="Berlin A.M."/>
            <person name="Chapman S.B."/>
            <person name="Gainer-Dewar J."/>
            <person name="Goldberg J."/>
            <person name="Griggs A."/>
            <person name="Gujja S."/>
            <person name="Hansen M."/>
            <person name="Howarth C."/>
            <person name="Imamovic A."/>
            <person name="Ireland A."/>
            <person name="Larimer J."/>
            <person name="McCowan C."/>
            <person name="Murphy C."/>
            <person name="Pearson M."/>
            <person name="Poon T.W."/>
            <person name="Priest M."/>
            <person name="Roberts A."/>
            <person name="Saif S."/>
            <person name="Shea T."/>
            <person name="Sisk P."/>
            <person name="Sykes S."/>
            <person name="Wortman J."/>
            <person name="Nusbaum C."/>
            <person name="Birren B."/>
        </authorList>
    </citation>
    <scope>NUCLEOTIDE SEQUENCE [LARGE SCALE GENOMIC DNA]</scope>
    <source>
        <strain evidence="4 6">ATCC 14025</strain>
    </source>
</reference>
<evidence type="ECO:0000313" key="4">
    <source>
        <dbReference type="EMBL" id="EOT39738.1"/>
    </source>
</evidence>
<evidence type="ECO:0000313" key="6">
    <source>
        <dbReference type="Proteomes" id="UP000014104"/>
    </source>
</evidence>
<dbReference type="FunFam" id="3.20.20.380:FF:000003">
    <property type="entry name" value="Copper homeostasis protein CutC"/>
    <property type="match status" value="1"/>
</dbReference>
<comment type="caution">
    <text evidence="5">The sequence shown here is derived from an EMBL/GenBank/DDBJ whole genome shotgun (WGS) entry which is preliminary data.</text>
</comment>
<evidence type="ECO:0000256" key="3">
    <source>
        <dbReference type="HAMAP-Rule" id="MF_00795"/>
    </source>
</evidence>
<dbReference type="HAMAP" id="MF_00795">
    <property type="entry name" value="CutC"/>
    <property type="match status" value="1"/>
</dbReference>
<keyword evidence="6" id="KW-1185">Reference proteome</keyword>
<dbReference type="AlphaFoldDB" id="A0AAV3IT92"/>
<dbReference type="GO" id="GO:0005737">
    <property type="term" value="C:cytoplasm"/>
    <property type="evidence" value="ECO:0007669"/>
    <property type="project" value="UniProtKB-SubCell"/>
</dbReference>
<reference evidence="5 7" key="2">
    <citation type="submission" date="2013-03" db="EMBL/GenBank/DDBJ databases">
        <title>The Genome Sequence of Enterococcus avium ATCC_14025 (PacBio/Illumina hybrid assembly).</title>
        <authorList>
            <consortium name="The Broad Institute Genomics Platform"/>
            <consortium name="The Broad Institute Genome Sequencing Center for Infectious Disease"/>
            <person name="Earl A."/>
            <person name="Russ C."/>
            <person name="Gilmore M."/>
            <person name="Surin D."/>
            <person name="Walker B."/>
            <person name="Young S."/>
            <person name="Zeng Q."/>
            <person name="Gargeya S."/>
            <person name="Fitzgerald M."/>
            <person name="Haas B."/>
            <person name="Abouelleil A."/>
            <person name="Allen A.W."/>
            <person name="Alvarado L."/>
            <person name="Arachchi H.M."/>
            <person name="Berlin A.M."/>
            <person name="Chapman S.B."/>
            <person name="Gainer-Dewar J."/>
            <person name="Goldberg J."/>
            <person name="Griggs A."/>
            <person name="Gujja S."/>
            <person name="Hansen M."/>
            <person name="Howarth C."/>
            <person name="Imamovic A."/>
            <person name="Ireland A."/>
            <person name="Larimer J."/>
            <person name="McCowan C."/>
            <person name="Murphy C."/>
            <person name="Pearson M."/>
            <person name="Poon T.W."/>
            <person name="Priest M."/>
            <person name="Roberts A."/>
            <person name="Saif S."/>
            <person name="Shea T."/>
            <person name="Sisk P."/>
            <person name="Sykes S."/>
            <person name="Wortman J."/>
            <person name="Nusbaum C."/>
            <person name="Birren B."/>
        </authorList>
    </citation>
    <scope>NUCLEOTIDE SEQUENCE [LARGE SCALE GENOMIC DNA]</scope>
    <source>
        <strain evidence="5 7">ATCC 14025</strain>
    </source>
</reference>
<dbReference type="InterPro" id="IPR005627">
    <property type="entry name" value="CutC-like"/>
</dbReference>
<comment type="caution">
    <text evidence="3">Once thought to be involved in copper homeostasis, experiments in E.coli have shown this is not the case.</text>
</comment>
<evidence type="ECO:0000313" key="5">
    <source>
        <dbReference type="EMBL" id="EOU15837.1"/>
    </source>
</evidence>
<comment type="subcellular location">
    <subcellularLocation>
        <location evidence="3">Cytoplasm</location>
    </subcellularLocation>
</comment>
<dbReference type="Pfam" id="PF03932">
    <property type="entry name" value="CutC"/>
    <property type="match status" value="1"/>
</dbReference>
<organism evidence="5 7">
    <name type="scientific">Enterococcus avium ATCC 14025</name>
    <dbReference type="NCBI Taxonomy" id="1140002"/>
    <lineage>
        <taxon>Bacteria</taxon>
        <taxon>Bacillati</taxon>
        <taxon>Bacillota</taxon>
        <taxon>Bacilli</taxon>
        <taxon>Lactobacillales</taxon>
        <taxon>Enterococcaceae</taxon>
        <taxon>Enterococcus</taxon>
    </lineage>
</organism>
<evidence type="ECO:0000313" key="7">
    <source>
        <dbReference type="Proteomes" id="UP000014107"/>
    </source>
</evidence>
<accession>A0AAV3IT92</accession>
<dbReference type="EMBL" id="ASWL01000009">
    <property type="protein sequence ID" value="EOU15837.1"/>
    <property type="molecule type" value="Genomic_DNA"/>
</dbReference>
<name>A0AAV3IT92_ENTAV</name>
<dbReference type="PANTHER" id="PTHR12598">
    <property type="entry name" value="COPPER HOMEOSTASIS PROTEIN CUTC"/>
    <property type="match status" value="1"/>
</dbReference>
<protein>
    <recommendedName>
        <fullName evidence="3">PF03932 family protein CutC</fullName>
    </recommendedName>
</protein>
<keyword evidence="2 3" id="KW-0963">Cytoplasm</keyword>
<dbReference type="RefSeq" id="WP_016181776.1">
    <property type="nucleotide sequence ID" value="NZ_KE136367.1"/>
</dbReference>
<dbReference type="GO" id="GO:0005507">
    <property type="term" value="F:copper ion binding"/>
    <property type="evidence" value="ECO:0007669"/>
    <property type="project" value="TreeGrafter"/>
</dbReference>
<dbReference type="PANTHER" id="PTHR12598:SF0">
    <property type="entry name" value="COPPER HOMEOSTASIS PROTEIN CUTC HOMOLOG"/>
    <property type="match status" value="1"/>
</dbReference>
<dbReference type="Proteomes" id="UP000014104">
    <property type="component" value="Unassembled WGS sequence"/>
</dbReference>
<comment type="similarity">
    <text evidence="1 3">Belongs to the CutC family.</text>
</comment>
<evidence type="ECO:0000256" key="1">
    <source>
        <dbReference type="ARBA" id="ARBA00007768"/>
    </source>
</evidence>
<sequence length="210" mass="23347">MIKEFCAENFEYIPQAIAAGAGRIELCDNLAQGGTTPSYGVIKQTLSYTKRKNVPTMVMIRPRGRDFEYDEAEAAIMKADIEICQALQAEGIVFGCLKEGWLDEELIQILLDQAGNLDVTFHMAFDELSIENQFKAIDWLADHGVKRILTHGGPADNTIIDNIPHLIKLIDHANRRIIILPGAGIRFDNVDYVLAQLNLSEAHGTRIVAI</sequence>
<dbReference type="Gene3D" id="3.20.20.380">
    <property type="entry name" value="Copper homeostasis (CutC) domain"/>
    <property type="match status" value="1"/>
</dbReference>